<dbReference type="GO" id="GO:0001732">
    <property type="term" value="P:formation of cytoplasmic translation initiation complex"/>
    <property type="evidence" value="ECO:0007669"/>
    <property type="project" value="UniProtKB-UniRule"/>
</dbReference>
<evidence type="ECO:0000256" key="3">
    <source>
        <dbReference type="ARBA" id="ARBA00022917"/>
    </source>
</evidence>
<dbReference type="Gene3D" id="1.25.40.250">
    <property type="entry name" value="ARM repeat, domain 1"/>
    <property type="match status" value="1"/>
</dbReference>
<dbReference type="InterPro" id="IPR016024">
    <property type="entry name" value="ARM-type_fold"/>
</dbReference>
<dbReference type="GO" id="GO:0033290">
    <property type="term" value="C:eukaryotic 48S preinitiation complex"/>
    <property type="evidence" value="ECO:0007669"/>
    <property type="project" value="UniProtKB-UniRule"/>
</dbReference>
<comment type="subunit">
    <text evidence="5">Component of the eukaryotic translation initiation factor 3 (eIF-3) complex.</text>
</comment>
<dbReference type="InterPro" id="IPR000717">
    <property type="entry name" value="PCI_dom"/>
</dbReference>
<comment type="subcellular location">
    <subcellularLocation>
        <location evidence="5">Cytoplasm</location>
    </subcellularLocation>
</comment>
<name>A0A1L8EBN9_HAEIR</name>
<evidence type="ECO:0000313" key="7">
    <source>
        <dbReference type="EMBL" id="JAV16035.1"/>
    </source>
</evidence>
<evidence type="ECO:0000256" key="2">
    <source>
        <dbReference type="ARBA" id="ARBA00022540"/>
    </source>
</evidence>
<dbReference type="SUPFAM" id="SSF48371">
    <property type="entry name" value="ARM repeat"/>
    <property type="match status" value="1"/>
</dbReference>
<reference evidence="7" key="1">
    <citation type="submission" date="2017-01" db="EMBL/GenBank/DDBJ databases">
        <title>An insight into the sialome and mialome of the horn fly, Haematobia irritans.</title>
        <authorList>
            <person name="Breijo M."/>
            <person name="Boiani M."/>
            <person name="Ures X."/>
            <person name="Rocha S."/>
            <person name="Sequeira M."/>
            <person name="Ribeiro J.M."/>
        </authorList>
    </citation>
    <scope>NUCLEOTIDE SEQUENCE</scope>
</reference>
<dbReference type="GO" id="GO:0043022">
    <property type="term" value="F:ribosome binding"/>
    <property type="evidence" value="ECO:0007669"/>
    <property type="project" value="InterPro"/>
</dbReference>
<dbReference type="InterPro" id="IPR036388">
    <property type="entry name" value="WH-like_DNA-bd_sf"/>
</dbReference>
<dbReference type="InterPro" id="IPR009374">
    <property type="entry name" value="eIF3k"/>
</dbReference>
<keyword evidence="2 5" id="KW-0396">Initiation factor</keyword>
<evidence type="ECO:0000256" key="1">
    <source>
        <dbReference type="ARBA" id="ARBA00022490"/>
    </source>
</evidence>
<dbReference type="FunFam" id="1.10.10.10:FF:000212">
    <property type="entry name" value="Eukaryotic translation initiation factor 3 subunit K"/>
    <property type="match status" value="1"/>
</dbReference>
<organism evidence="7">
    <name type="scientific">Haematobia irritans</name>
    <name type="common">Horn fly</name>
    <name type="synonym">Conops irritans</name>
    <dbReference type="NCBI Taxonomy" id="7368"/>
    <lineage>
        <taxon>Eukaryota</taxon>
        <taxon>Metazoa</taxon>
        <taxon>Ecdysozoa</taxon>
        <taxon>Arthropoda</taxon>
        <taxon>Hexapoda</taxon>
        <taxon>Insecta</taxon>
        <taxon>Pterygota</taxon>
        <taxon>Neoptera</taxon>
        <taxon>Endopterygota</taxon>
        <taxon>Diptera</taxon>
        <taxon>Brachycera</taxon>
        <taxon>Muscomorpha</taxon>
        <taxon>Muscoidea</taxon>
        <taxon>Muscidae</taxon>
        <taxon>Haematobia</taxon>
    </lineage>
</organism>
<keyword evidence="3 5" id="KW-0648">Protein biosynthesis</keyword>
<comment type="similarity">
    <text evidence="5">Belongs to the eIF-3 subunit K family.</text>
</comment>
<evidence type="ECO:0000259" key="6">
    <source>
        <dbReference type="PROSITE" id="PS50250"/>
    </source>
</evidence>
<dbReference type="GO" id="GO:0003743">
    <property type="term" value="F:translation initiation factor activity"/>
    <property type="evidence" value="ECO:0007669"/>
    <property type="project" value="UniProtKB-UniRule"/>
</dbReference>
<feature type="domain" description="PCI" evidence="6">
    <location>
        <begin position="48"/>
        <end position="209"/>
    </location>
</feature>
<dbReference type="GO" id="GO:0006446">
    <property type="term" value="P:regulation of translational initiation"/>
    <property type="evidence" value="ECO:0007669"/>
    <property type="project" value="InterPro"/>
</dbReference>
<proteinExistence type="inferred from homology"/>
<dbReference type="InterPro" id="IPR016020">
    <property type="entry name" value="Transl_init_fac_sub12_N_euk"/>
</dbReference>
<keyword evidence="1 5" id="KW-0963">Cytoplasm</keyword>
<dbReference type="InterPro" id="IPR036390">
    <property type="entry name" value="WH_DNA-bd_sf"/>
</dbReference>
<evidence type="ECO:0000256" key="4">
    <source>
        <dbReference type="ARBA" id="ARBA00057041"/>
    </source>
</evidence>
<comment type="function">
    <text evidence="4">Component of the eukaryotic translation initiation factor 3 (eIF-3) complex, which is required for several steps in the initiation of protein synthesis. The eIF-3 complex associates with the 40S ribosome and facilitates the recruitment of eIF-1, eIF-1A, eIF-2:GTP:methionyl-tRNAi and eIF-5 to form the 43S pre-initiation complex (43S PIC). The eIF-3 complex stimulates mRNA recruitment to the 43S PIC and scanning of the mRNA for AUG recognition. The eIF-3 complex is also required for disassembly and recycling of post-termination ribosomal complexes and subsequently prevents premature joining of the 40S and 60S ribosomal subunits prior to initiation. The eIF-3 complex specifically targets and initiates translation of a subset of mRNAs involved in cell proliferation, including cell cycling, differentiation and apoptosis, and uses different modes of RNA stem-loop binding to exert either translational activation or repression.</text>
</comment>
<dbReference type="HAMAP" id="MF_03010">
    <property type="entry name" value="eIF3k"/>
    <property type="match status" value="1"/>
</dbReference>
<dbReference type="PANTHER" id="PTHR13022">
    <property type="entry name" value="EUKARYOTIC TRANSLATION INITIATION FACTOR 3 SUBUNIT 11"/>
    <property type="match status" value="1"/>
</dbReference>
<dbReference type="InterPro" id="IPR033464">
    <property type="entry name" value="CSN8_PSD8_EIF3K"/>
</dbReference>
<dbReference type="PROSITE" id="PS50250">
    <property type="entry name" value="PCI"/>
    <property type="match status" value="1"/>
</dbReference>
<dbReference type="EMBL" id="GFDG01002764">
    <property type="protein sequence ID" value="JAV16035.1"/>
    <property type="molecule type" value="Transcribed_RNA"/>
</dbReference>
<evidence type="ECO:0000256" key="5">
    <source>
        <dbReference type="HAMAP-Rule" id="MF_03010"/>
    </source>
</evidence>
<dbReference type="Pfam" id="PF10075">
    <property type="entry name" value="CSN8_PSD8_EIF3K"/>
    <property type="match status" value="1"/>
</dbReference>
<comment type="function">
    <text evidence="5">Component of the eukaryotic translation initiation factor 3 (eIF-3) complex, which is involved in protein synthesis of a specialized repertoire of mRNAs and, together with other initiation factors, stimulates binding of mRNA and methionyl-tRNAi to the 40S ribosome. The eIF-3 complex specifically targets and initiates translation of a subset of mRNAs involved in cell proliferation.</text>
</comment>
<dbReference type="AlphaFoldDB" id="A0A1L8EBN9"/>
<dbReference type="Gene3D" id="1.10.10.10">
    <property type="entry name" value="Winged helix-like DNA-binding domain superfamily/Winged helix DNA-binding domain"/>
    <property type="match status" value="1"/>
</dbReference>
<accession>A0A1L8EBN9</accession>
<sequence length="223" mass="25685">MPQTPRVTISGGVSQTIQEMLGCIERYNPDHLKTLESYVEEQAKNNTYDLEANLAVLKLYQFNPHMLNYNITNIILLKCLTNLPHTDFVMAKCLLLPQQMKNEVVQTIIDLADILERADFTLFWQRADMNTMLFRHITGFHDSIRKFVCHVVGITFQTIRKDLLKELLGGIEDSTLEKWVKQNGWKTQGHLVMIASQDEKIKTKNITEKIEFDNLGGLMAQCL</sequence>
<dbReference type="GO" id="GO:0005852">
    <property type="term" value="C:eukaryotic translation initiation factor 3 complex"/>
    <property type="evidence" value="ECO:0007669"/>
    <property type="project" value="UniProtKB-UniRule"/>
</dbReference>
<dbReference type="SUPFAM" id="SSF46785">
    <property type="entry name" value="Winged helix' DNA-binding domain"/>
    <property type="match status" value="1"/>
</dbReference>
<dbReference type="PANTHER" id="PTHR13022:SF0">
    <property type="entry name" value="EUKARYOTIC TRANSLATION INITIATION FACTOR 3 SUBUNIT K"/>
    <property type="match status" value="1"/>
</dbReference>
<dbReference type="GO" id="GO:0016282">
    <property type="term" value="C:eukaryotic 43S preinitiation complex"/>
    <property type="evidence" value="ECO:0007669"/>
    <property type="project" value="UniProtKB-UniRule"/>
</dbReference>
<dbReference type="FunFam" id="1.25.40.250:FF:000001">
    <property type="entry name" value="Eukaryotic translation initiation factor 3 subunit K"/>
    <property type="match status" value="1"/>
</dbReference>
<protein>
    <recommendedName>
        <fullName evidence="5">Eukaryotic translation initiation factor 3 subunit K</fullName>
        <shortName evidence="5">eIF3k</shortName>
    </recommendedName>
    <alternativeName>
        <fullName evidence="5">eIF-3 p25</fullName>
    </alternativeName>
</protein>
<dbReference type="GO" id="GO:0003723">
    <property type="term" value="F:RNA binding"/>
    <property type="evidence" value="ECO:0007669"/>
    <property type="project" value="UniProtKB-UniRule"/>
</dbReference>